<evidence type="ECO:0000256" key="3">
    <source>
        <dbReference type="ARBA" id="ARBA00022679"/>
    </source>
</evidence>
<dbReference type="SUPFAM" id="SSF53335">
    <property type="entry name" value="S-adenosyl-L-methionine-dependent methyltransferases"/>
    <property type="match status" value="1"/>
</dbReference>
<evidence type="ECO:0000256" key="4">
    <source>
        <dbReference type="ARBA" id="ARBA00022691"/>
    </source>
</evidence>
<dbReference type="EMBL" id="JAUJFL010000003">
    <property type="protein sequence ID" value="KAK2608095.1"/>
    <property type="molecule type" value="Genomic_DNA"/>
</dbReference>
<dbReference type="PANTHER" id="PTHR10629">
    <property type="entry name" value="CYTOSINE-SPECIFIC METHYLTRANSFERASE"/>
    <property type="match status" value="1"/>
</dbReference>
<feature type="compositionally biased region" description="Basic residues" evidence="6">
    <location>
        <begin position="720"/>
        <end position="730"/>
    </location>
</feature>
<feature type="compositionally biased region" description="Low complexity" evidence="6">
    <location>
        <begin position="661"/>
        <end position="680"/>
    </location>
</feature>
<dbReference type="AlphaFoldDB" id="A0AAD9W6W0"/>
<dbReference type="GO" id="GO:0044027">
    <property type="term" value="P:negative regulation of gene expression via chromosomal CpG island methylation"/>
    <property type="evidence" value="ECO:0007669"/>
    <property type="project" value="TreeGrafter"/>
</dbReference>
<evidence type="ECO:0000313" key="7">
    <source>
        <dbReference type="EMBL" id="KAK2608095.1"/>
    </source>
</evidence>
<evidence type="ECO:0000256" key="5">
    <source>
        <dbReference type="PROSITE-ProRule" id="PRU01016"/>
    </source>
</evidence>
<evidence type="ECO:0000256" key="1">
    <source>
        <dbReference type="ARBA" id="ARBA00011975"/>
    </source>
</evidence>
<dbReference type="GO" id="GO:0005634">
    <property type="term" value="C:nucleus"/>
    <property type="evidence" value="ECO:0007669"/>
    <property type="project" value="TreeGrafter"/>
</dbReference>
<dbReference type="GO" id="GO:0003886">
    <property type="term" value="F:DNA (cytosine-5-)-methyltransferase activity"/>
    <property type="evidence" value="ECO:0007669"/>
    <property type="project" value="UniProtKB-EC"/>
</dbReference>
<name>A0AAD9W6W0_PHOAM</name>
<keyword evidence="4 5" id="KW-0949">S-adenosyl-L-methionine</keyword>
<protein>
    <recommendedName>
        <fullName evidence="1">DNA (cytosine-5-)-methyltransferase</fullName>
        <ecNumber evidence="1">2.1.1.37</ecNumber>
    </recommendedName>
</protein>
<dbReference type="PROSITE" id="PS51679">
    <property type="entry name" value="SAM_MT_C5"/>
    <property type="match status" value="1"/>
</dbReference>
<keyword evidence="2 5" id="KW-0489">Methyltransferase</keyword>
<sequence length="730" mass="81363">MASIQNYQALNSAGRAFQSDSFIQASEQLDGLTLIDFTADDEVELDHPSQNAPRLNKFLRNRVLEADHWSVEEVAVKEEQYKVGQFVELGESVGEHSTEFVEIKFIYIHKDTGDIVIRGLPYSRTRNLHGCLPRKQNEVCLILEIDDNDTRADEEQGLLEIRPEEILKRRVLTTTNKSFPHCRFDPVGYSTPEQRETQAPLTCRWKMRLEYKDASQRRAGRHQGQALEHMSEHDSHKIKRRNLGIDKERSQAWRGETVPGGSALSEPDLIKDENMDNIPARVQKYSFAEVSGGAGGASRGAEMGGLTVVLATESCTHACNTYRSNFPDTELYEMEATEFATGGDRRIVDILHISSSALSAAEDDHEAAQKICTDLMNNFHPRFFTMEQLPTITSEQKIAFLNAIIQSFTKLGYSVQWKLVHMVDYGLPQTRKRFIMIGAGPGETLPSWPIATHSLAPTGDQQPFKTEEEAIGGLRPELHSLHNPEELRTVNRSARNADKPLGTTISGGGSVFSHQDGEREFTIRELACLQGFPTYHQFEGSYIKKQIGNAFPPSVAMAFYQSIRQHMENVDGVQLGLLQPDEPAGSPDASSAEVRSDTPVRMAQRREAADATPDEVMPDAPLNAPRIAQSHKPSRNRAAVSPAPPRLTMPPGVQSDMGTRQSTSQTPSPPQQLLTPTTSSRFIAGQRAAALRMKRDRAAYEKMQSDGDDDYECPNASHTPSKRARTSLRR</sequence>
<evidence type="ECO:0000256" key="2">
    <source>
        <dbReference type="ARBA" id="ARBA00022603"/>
    </source>
</evidence>
<feature type="compositionally biased region" description="Basic and acidic residues" evidence="6">
    <location>
        <begin position="594"/>
        <end position="609"/>
    </location>
</feature>
<comment type="caution">
    <text evidence="5">Lacks conserved residue(s) required for the propagation of feature annotation.</text>
</comment>
<dbReference type="GO" id="GO:0003677">
    <property type="term" value="F:DNA binding"/>
    <property type="evidence" value="ECO:0007669"/>
    <property type="project" value="TreeGrafter"/>
</dbReference>
<accession>A0AAD9W6W0</accession>
<feature type="region of interest" description="Disordered" evidence="6">
    <location>
        <begin position="577"/>
        <end position="730"/>
    </location>
</feature>
<dbReference type="GO" id="GO:0032259">
    <property type="term" value="P:methylation"/>
    <property type="evidence" value="ECO:0007669"/>
    <property type="project" value="UniProtKB-KW"/>
</dbReference>
<organism evidence="7 8">
    <name type="scientific">Phomopsis amygdali</name>
    <name type="common">Fusicoccum amygdali</name>
    <dbReference type="NCBI Taxonomy" id="1214568"/>
    <lineage>
        <taxon>Eukaryota</taxon>
        <taxon>Fungi</taxon>
        <taxon>Dikarya</taxon>
        <taxon>Ascomycota</taxon>
        <taxon>Pezizomycotina</taxon>
        <taxon>Sordariomycetes</taxon>
        <taxon>Sordariomycetidae</taxon>
        <taxon>Diaporthales</taxon>
        <taxon>Diaporthaceae</taxon>
        <taxon>Diaporthe</taxon>
    </lineage>
</organism>
<dbReference type="Gene3D" id="3.90.120.10">
    <property type="entry name" value="DNA Methylase, subunit A, domain 2"/>
    <property type="match status" value="1"/>
</dbReference>
<dbReference type="PANTHER" id="PTHR10629:SF52">
    <property type="entry name" value="DNA (CYTOSINE-5)-METHYLTRANSFERASE 1"/>
    <property type="match status" value="1"/>
</dbReference>
<gene>
    <name evidence="7" type="ORF">N8I77_006729</name>
</gene>
<comment type="caution">
    <text evidence="7">The sequence shown here is derived from an EMBL/GenBank/DDBJ whole genome shotgun (WGS) entry which is preliminary data.</text>
</comment>
<dbReference type="InterPro" id="IPR001525">
    <property type="entry name" value="C5_MeTfrase"/>
</dbReference>
<dbReference type="PRINTS" id="PR00105">
    <property type="entry name" value="C5METTRFRASE"/>
</dbReference>
<dbReference type="InterPro" id="IPR050390">
    <property type="entry name" value="C5-Methyltransferase"/>
</dbReference>
<keyword evidence="8" id="KW-1185">Reference proteome</keyword>
<proteinExistence type="inferred from homology"/>
<evidence type="ECO:0000256" key="6">
    <source>
        <dbReference type="SAM" id="MobiDB-lite"/>
    </source>
</evidence>
<evidence type="ECO:0000313" key="8">
    <source>
        <dbReference type="Proteomes" id="UP001265746"/>
    </source>
</evidence>
<dbReference type="Proteomes" id="UP001265746">
    <property type="component" value="Unassembled WGS sequence"/>
</dbReference>
<feature type="compositionally biased region" description="Basic and acidic residues" evidence="6">
    <location>
        <begin position="696"/>
        <end position="705"/>
    </location>
</feature>
<dbReference type="Pfam" id="PF00145">
    <property type="entry name" value="DNA_methylase"/>
    <property type="match status" value="2"/>
</dbReference>
<keyword evidence="3 5" id="KW-0808">Transferase</keyword>
<comment type="similarity">
    <text evidence="5">Belongs to the class I-like SAM-binding methyltransferase superfamily. C5-methyltransferase family.</text>
</comment>
<dbReference type="Gene3D" id="3.40.50.150">
    <property type="entry name" value="Vaccinia Virus protein VP39"/>
    <property type="match status" value="1"/>
</dbReference>
<dbReference type="InterPro" id="IPR029063">
    <property type="entry name" value="SAM-dependent_MTases_sf"/>
</dbReference>
<reference evidence="7" key="1">
    <citation type="submission" date="2023-06" db="EMBL/GenBank/DDBJ databases">
        <authorList>
            <person name="Noh H."/>
        </authorList>
    </citation>
    <scope>NUCLEOTIDE SEQUENCE</scope>
    <source>
        <strain evidence="7">DUCC20226</strain>
    </source>
</reference>
<dbReference type="EC" id="2.1.1.37" evidence="1"/>